<dbReference type="AlphaFoldDB" id="A0A5Q4VF27"/>
<evidence type="ECO:0000313" key="12">
    <source>
        <dbReference type="EMBL" id="TYT76299.1"/>
    </source>
</evidence>
<sequence length="288" mass="31362">MLKKRLIGVLVVKNGLVVQSIGFRHYLPVGRPTVAVEYLNRWGIDEILLVDISATAEGRSPDCAMIAELAPFCLVPLAAGGGVHNLKDMEKLIRSGADKVVLQSALFREPDLLREGARHFGRQCMVVSIDARQKNDGSYETLSTGLLPTGHTPADLARMAEDRGAGEIFINSVDRDGSQKGYDAELISQVCKAVSVPVIACGGAGHAKDFVTPFLCGAAAAAAANYFHFTEHSVILAKRFLHGQSLPIRLDSHASYEGASFDEKGRLAKKEDRFLEKLRFEYIPEEII</sequence>
<dbReference type="SUPFAM" id="SSF51366">
    <property type="entry name" value="Ribulose-phoshate binding barrel"/>
    <property type="match status" value="1"/>
</dbReference>
<evidence type="ECO:0000256" key="9">
    <source>
        <dbReference type="ARBA" id="ARBA00030264"/>
    </source>
</evidence>
<keyword evidence="5 11" id="KW-0028">Amino-acid biosynthesis</keyword>
<evidence type="ECO:0000256" key="4">
    <source>
        <dbReference type="ARBA" id="ARBA00012809"/>
    </source>
</evidence>
<evidence type="ECO:0000256" key="10">
    <source>
        <dbReference type="ARBA" id="ARBA00047838"/>
    </source>
</evidence>
<dbReference type="InterPro" id="IPR006062">
    <property type="entry name" value="His_biosynth"/>
</dbReference>
<comment type="pathway">
    <text evidence="1">Amino-acid biosynthesis; L-histidine biosynthesis; L-histidine from 5-phospho-alpha-D-ribose 1-diphosphate: step 5/9.</text>
</comment>
<evidence type="ECO:0000256" key="11">
    <source>
        <dbReference type="RuleBase" id="RU003657"/>
    </source>
</evidence>
<comment type="subunit">
    <text evidence="3">Heterodimer of HisH and HisF.</text>
</comment>
<comment type="catalytic activity">
    <reaction evidence="10">
        <text>5-[(5-phospho-1-deoxy-D-ribulos-1-ylimino)methylamino]-1-(5-phospho-beta-D-ribosyl)imidazole-4-carboxamide + L-glutamine = D-erythro-1-(imidazol-4-yl)glycerol 3-phosphate + 5-amino-1-(5-phospho-beta-D-ribosyl)imidazole-4-carboxamide + L-glutamate + H(+)</text>
        <dbReference type="Rhea" id="RHEA:24793"/>
        <dbReference type="ChEBI" id="CHEBI:15378"/>
        <dbReference type="ChEBI" id="CHEBI:29985"/>
        <dbReference type="ChEBI" id="CHEBI:58278"/>
        <dbReference type="ChEBI" id="CHEBI:58359"/>
        <dbReference type="ChEBI" id="CHEBI:58475"/>
        <dbReference type="ChEBI" id="CHEBI:58525"/>
        <dbReference type="EC" id="4.3.2.10"/>
    </reaction>
</comment>
<evidence type="ECO:0000256" key="6">
    <source>
        <dbReference type="ARBA" id="ARBA00023102"/>
    </source>
</evidence>
<dbReference type="Pfam" id="PF00977">
    <property type="entry name" value="His_biosynth"/>
    <property type="match status" value="1"/>
</dbReference>
<dbReference type="PANTHER" id="PTHR21235:SF2">
    <property type="entry name" value="IMIDAZOLE GLYCEROL PHOSPHATE SYNTHASE HISHF"/>
    <property type="match status" value="1"/>
</dbReference>
<keyword evidence="6 11" id="KW-0368">Histidine biosynthesis</keyword>
<evidence type="ECO:0000256" key="7">
    <source>
        <dbReference type="ARBA" id="ARBA00023239"/>
    </source>
</evidence>
<dbReference type="OrthoDB" id="9807749at2"/>
<dbReference type="RefSeq" id="WP_139445560.1">
    <property type="nucleotide sequence ID" value="NZ_VDMB01000001.1"/>
</dbReference>
<name>A0A5Q4VF27_9BACT</name>
<dbReference type="Proteomes" id="UP000321899">
    <property type="component" value="Unassembled WGS sequence"/>
</dbReference>
<dbReference type="CDD" id="cd04731">
    <property type="entry name" value="HisF"/>
    <property type="match status" value="1"/>
</dbReference>
<comment type="caution">
    <text evidence="12">The sequence shown here is derived from an EMBL/GenBank/DDBJ whole genome shotgun (WGS) entry which is preliminary data.</text>
</comment>
<dbReference type="PANTHER" id="PTHR21235">
    <property type="entry name" value="IMIDAZOLE GLYCEROL PHOSPHATE SYNTHASE SUBUNIT HISF/H IGP SYNTHASE SUBUNIT HISF/H"/>
    <property type="match status" value="1"/>
</dbReference>
<dbReference type="GO" id="GO:0000107">
    <property type="term" value="F:imidazoleglycerol-phosphate synthase activity"/>
    <property type="evidence" value="ECO:0007669"/>
    <property type="project" value="InterPro"/>
</dbReference>
<dbReference type="GO" id="GO:0000105">
    <property type="term" value="P:L-histidine biosynthetic process"/>
    <property type="evidence" value="ECO:0007669"/>
    <property type="project" value="UniProtKB-UniPathway"/>
</dbReference>
<dbReference type="Gene3D" id="3.20.20.70">
    <property type="entry name" value="Aldolase class I"/>
    <property type="match status" value="1"/>
</dbReference>
<protein>
    <recommendedName>
        <fullName evidence="4">imidazole glycerol-phosphate synthase</fullName>
        <ecNumber evidence="4">4.3.2.10</ecNumber>
    </recommendedName>
    <alternativeName>
        <fullName evidence="9">IGP synthase cyclase subunit</fullName>
    </alternativeName>
</protein>
<accession>A0A5Q4VF27</accession>
<dbReference type="EMBL" id="VDMB01000001">
    <property type="protein sequence ID" value="TYT76299.1"/>
    <property type="molecule type" value="Genomic_DNA"/>
</dbReference>
<evidence type="ECO:0000256" key="5">
    <source>
        <dbReference type="ARBA" id="ARBA00022605"/>
    </source>
</evidence>
<dbReference type="EC" id="4.3.2.10" evidence="4"/>
<evidence type="ECO:0000313" key="13">
    <source>
        <dbReference type="Proteomes" id="UP000321899"/>
    </source>
</evidence>
<organism evidence="12 13">
    <name type="scientific">Desulfobotulus mexicanus</name>
    <dbReference type="NCBI Taxonomy" id="2586642"/>
    <lineage>
        <taxon>Bacteria</taxon>
        <taxon>Pseudomonadati</taxon>
        <taxon>Thermodesulfobacteriota</taxon>
        <taxon>Desulfobacteria</taxon>
        <taxon>Desulfobacterales</taxon>
        <taxon>Desulfobacteraceae</taxon>
        <taxon>Desulfobotulus</taxon>
    </lineage>
</organism>
<proteinExistence type="inferred from homology"/>
<evidence type="ECO:0000256" key="8">
    <source>
        <dbReference type="ARBA" id="ARBA00025475"/>
    </source>
</evidence>
<reference evidence="12 13" key="1">
    <citation type="submission" date="2019-06" db="EMBL/GenBank/DDBJ databases">
        <title>Desulfobotulus mexicanus sp. nov., a novel sulfate-reducing bacterium isolated from the sediment of an alkaline crater lake in Mexico.</title>
        <authorList>
            <person name="Hirschler-Rea A."/>
        </authorList>
    </citation>
    <scope>NUCLEOTIDE SEQUENCE [LARGE SCALE GENOMIC DNA]</scope>
    <source>
        <strain evidence="12 13">PAR22N</strain>
    </source>
</reference>
<dbReference type="UniPathway" id="UPA00031">
    <property type="reaction ID" value="UER00010"/>
</dbReference>
<comment type="function">
    <text evidence="8">IGPS catalyzes the conversion of PRFAR and glutamine to IGP, AICAR and glutamate. The HisF subunit catalyzes the cyclization activity that produces IGP and AICAR from PRFAR using the ammonia provided by the HisH subunit.</text>
</comment>
<dbReference type="GO" id="GO:0016829">
    <property type="term" value="F:lyase activity"/>
    <property type="evidence" value="ECO:0007669"/>
    <property type="project" value="UniProtKB-KW"/>
</dbReference>
<dbReference type="InterPro" id="IPR011060">
    <property type="entry name" value="RibuloseP-bd_barrel"/>
</dbReference>
<dbReference type="InterPro" id="IPR050064">
    <property type="entry name" value="IGPS_HisA/HisF"/>
</dbReference>
<dbReference type="InterPro" id="IPR013785">
    <property type="entry name" value="Aldolase_TIM"/>
</dbReference>
<keyword evidence="7" id="KW-0456">Lyase</keyword>
<keyword evidence="13" id="KW-1185">Reference proteome</keyword>
<evidence type="ECO:0000256" key="1">
    <source>
        <dbReference type="ARBA" id="ARBA00005091"/>
    </source>
</evidence>
<evidence type="ECO:0000256" key="3">
    <source>
        <dbReference type="ARBA" id="ARBA00011152"/>
    </source>
</evidence>
<evidence type="ECO:0000256" key="2">
    <source>
        <dbReference type="ARBA" id="ARBA00009667"/>
    </source>
</evidence>
<comment type="similarity">
    <text evidence="2 11">Belongs to the HisA/HisF family.</text>
</comment>
<dbReference type="InterPro" id="IPR004651">
    <property type="entry name" value="HisF"/>
</dbReference>
<gene>
    <name evidence="12" type="ORF">FIM25_01745</name>
</gene>